<dbReference type="Gene3D" id="3.40.720.10">
    <property type="entry name" value="Alkaline Phosphatase, subunit A"/>
    <property type="match status" value="1"/>
</dbReference>
<dbReference type="InterPro" id="IPR002591">
    <property type="entry name" value="Phosphodiest/P_Trfase"/>
</dbReference>
<keyword evidence="2" id="KW-1185">Reference proteome</keyword>
<protein>
    <recommendedName>
        <fullName evidence="3">Ectonucleotide pyrophosphatase/phosphodiesterase family member 5</fullName>
    </recommendedName>
</protein>
<dbReference type="AlphaFoldDB" id="A0AA88XP02"/>
<evidence type="ECO:0000313" key="2">
    <source>
        <dbReference type="Proteomes" id="UP001186944"/>
    </source>
</evidence>
<dbReference type="PANTHER" id="PTHR10151">
    <property type="entry name" value="ECTONUCLEOTIDE PYROPHOSPHATASE/PHOSPHODIESTERASE"/>
    <property type="match status" value="1"/>
</dbReference>
<organism evidence="1 2">
    <name type="scientific">Pinctada imbricata</name>
    <name type="common">Atlantic pearl-oyster</name>
    <name type="synonym">Pinctada martensii</name>
    <dbReference type="NCBI Taxonomy" id="66713"/>
    <lineage>
        <taxon>Eukaryota</taxon>
        <taxon>Metazoa</taxon>
        <taxon>Spiralia</taxon>
        <taxon>Lophotrochozoa</taxon>
        <taxon>Mollusca</taxon>
        <taxon>Bivalvia</taxon>
        <taxon>Autobranchia</taxon>
        <taxon>Pteriomorphia</taxon>
        <taxon>Pterioida</taxon>
        <taxon>Pterioidea</taxon>
        <taxon>Pteriidae</taxon>
        <taxon>Pinctada</taxon>
    </lineage>
</organism>
<dbReference type="Pfam" id="PF01663">
    <property type="entry name" value="Phosphodiest"/>
    <property type="match status" value="1"/>
</dbReference>
<dbReference type="Gene3D" id="3.30.1360.180">
    <property type="match status" value="1"/>
</dbReference>
<gene>
    <name evidence="1" type="ORF">FSP39_000369</name>
</gene>
<sequence>MGSTFARDLYENSTTLGDTLRFVHDIFPTNEDFGLNEESHGIIGNHMYDPVFNATFGMGTKETRWWDGGEPIWVTARKHNLTSATYFWPGSETEIRGYRPNIWLPYNESHPFRTRIDRVIDWFVNENIDIATLYFHEPDHTGHVFGPDSQEILAKVREMDGILGYLMKKFEDHNLWDTVNMIVTSDHGMTSVDFQNKAIVISELVSMDTIKFTVDSGPIMQIFPVGRASDLVHELNSRNQPMTVYLKEDIPDFWHYKNNRRVMPVFAVADEGWSIVTQNSSDPEKGNHGYDNRLMSMKPIFYAAGPNFKKNFKSDTFRNVDIYPLICELLGISPSPNNGSLARVEDMLEQCETNMTNPAGSNVTKKNNVSDGADYVTWDRFLMLMIILISAMVV</sequence>
<dbReference type="SUPFAM" id="SSF53649">
    <property type="entry name" value="Alkaline phosphatase-like"/>
    <property type="match status" value="1"/>
</dbReference>
<proteinExistence type="predicted"/>
<dbReference type="EMBL" id="VSWD01000010">
    <property type="protein sequence ID" value="KAK3089043.1"/>
    <property type="molecule type" value="Genomic_DNA"/>
</dbReference>
<evidence type="ECO:0008006" key="3">
    <source>
        <dbReference type="Google" id="ProtNLM"/>
    </source>
</evidence>
<reference evidence="1" key="1">
    <citation type="submission" date="2019-08" db="EMBL/GenBank/DDBJ databases">
        <title>The improved chromosome-level genome for the pearl oyster Pinctada fucata martensii using PacBio sequencing and Hi-C.</title>
        <authorList>
            <person name="Zheng Z."/>
        </authorList>
    </citation>
    <scope>NUCLEOTIDE SEQUENCE</scope>
    <source>
        <strain evidence="1">ZZ-2019</strain>
        <tissue evidence="1">Adductor muscle</tissue>
    </source>
</reference>
<name>A0AA88XP02_PINIB</name>
<dbReference type="CDD" id="cd16018">
    <property type="entry name" value="Enpp"/>
    <property type="match status" value="1"/>
</dbReference>
<dbReference type="PANTHER" id="PTHR10151:SF126">
    <property type="entry name" value="ECTONUCLEOTIDE PYROPHOSPHATASE_PHOSPHODIESTERASE FAMILY MEMBER 7-LIKE"/>
    <property type="match status" value="1"/>
</dbReference>
<comment type="caution">
    <text evidence="1">The sequence shown here is derived from an EMBL/GenBank/DDBJ whole genome shotgun (WGS) entry which is preliminary data.</text>
</comment>
<dbReference type="InterPro" id="IPR017850">
    <property type="entry name" value="Alkaline_phosphatase_core_sf"/>
</dbReference>
<evidence type="ECO:0000313" key="1">
    <source>
        <dbReference type="EMBL" id="KAK3089043.1"/>
    </source>
</evidence>
<dbReference type="Proteomes" id="UP001186944">
    <property type="component" value="Unassembled WGS sequence"/>
</dbReference>
<accession>A0AA88XP02</accession>